<comment type="caution">
    <text evidence="2">The sequence shown here is derived from an EMBL/GenBank/DDBJ whole genome shotgun (WGS) entry which is preliminary data.</text>
</comment>
<dbReference type="AlphaFoldDB" id="A0A917NZC9"/>
<dbReference type="Pfam" id="PF01965">
    <property type="entry name" value="DJ-1_PfpI"/>
    <property type="match status" value="1"/>
</dbReference>
<protein>
    <submittedName>
        <fullName evidence="2">AraC family transcriptional regulator</fullName>
    </submittedName>
</protein>
<organism evidence="2 3">
    <name type="scientific">Neoroseomonas lacus</name>
    <dbReference type="NCBI Taxonomy" id="287609"/>
    <lineage>
        <taxon>Bacteria</taxon>
        <taxon>Pseudomonadati</taxon>
        <taxon>Pseudomonadota</taxon>
        <taxon>Alphaproteobacteria</taxon>
        <taxon>Acetobacterales</taxon>
        <taxon>Acetobacteraceae</taxon>
        <taxon>Neoroseomonas</taxon>
    </lineage>
</organism>
<dbReference type="PANTHER" id="PTHR43130">
    <property type="entry name" value="ARAC-FAMILY TRANSCRIPTIONAL REGULATOR"/>
    <property type="match status" value="1"/>
</dbReference>
<gene>
    <name evidence="2" type="ORF">GCM10011320_58410</name>
</gene>
<dbReference type="PROSITE" id="PS01124">
    <property type="entry name" value="HTH_ARAC_FAMILY_2"/>
    <property type="match status" value="1"/>
</dbReference>
<sequence length="321" mass="35184">MRVTVLALEGAFDTGLAVFLDTLGTANELAALQGVKSPPFDVRLVGVRPQVRTAMGMSVAIEAADTPPRPDWVVVPALNAKQPERLVEALGRDDVREAVGRVRAWHDAGLGIAAACIGTFLLAEAGILDGREATTTWSLAPLFRRRYPKVRLDDTRMIIASGRVVTAGAAMGHLDLALWLVRQASPEMAALVARMLLIDSRPSQAKYIIPDFLAHADPMVERFERWARVNLARGFSLQAAANALAVSPRTLQRRVEAVLGRSPLAFFQDMRVERAQHLISLGYDLEQIAEEIGYAESATLRTLLRRRLGRGVRQLRAELRG</sequence>
<proteinExistence type="predicted"/>
<evidence type="ECO:0000313" key="3">
    <source>
        <dbReference type="Proteomes" id="UP000661507"/>
    </source>
</evidence>
<dbReference type="InterPro" id="IPR018060">
    <property type="entry name" value="HTH_AraC"/>
</dbReference>
<name>A0A917NZC9_9PROT</name>
<feature type="domain" description="HTH araC/xylS-type" evidence="1">
    <location>
        <begin position="221"/>
        <end position="318"/>
    </location>
</feature>
<dbReference type="Gene3D" id="3.40.50.880">
    <property type="match status" value="1"/>
</dbReference>
<evidence type="ECO:0000259" key="1">
    <source>
        <dbReference type="PROSITE" id="PS01124"/>
    </source>
</evidence>
<dbReference type="CDD" id="cd03138">
    <property type="entry name" value="GATase1_AraC_2"/>
    <property type="match status" value="1"/>
</dbReference>
<reference evidence="2" key="1">
    <citation type="journal article" date="2014" name="Int. J. Syst. Evol. Microbiol.">
        <title>Complete genome sequence of Corynebacterium casei LMG S-19264T (=DSM 44701T), isolated from a smear-ripened cheese.</title>
        <authorList>
            <consortium name="US DOE Joint Genome Institute (JGI-PGF)"/>
            <person name="Walter F."/>
            <person name="Albersmeier A."/>
            <person name="Kalinowski J."/>
            <person name="Ruckert C."/>
        </authorList>
    </citation>
    <scope>NUCLEOTIDE SEQUENCE</scope>
    <source>
        <strain evidence="2">CGMCC 1.3617</strain>
    </source>
</reference>
<accession>A0A917NZC9</accession>
<dbReference type="SMART" id="SM00342">
    <property type="entry name" value="HTH_ARAC"/>
    <property type="match status" value="1"/>
</dbReference>
<dbReference type="InterPro" id="IPR029062">
    <property type="entry name" value="Class_I_gatase-like"/>
</dbReference>
<dbReference type="EMBL" id="BMKW01000025">
    <property type="protein sequence ID" value="GGJ43211.1"/>
    <property type="molecule type" value="Genomic_DNA"/>
</dbReference>
<reference evidence="2" key="2">
    <citation type="submission" date="2020-09" db="EMBL/GenBank/DDBJ databases">
        <authorList>
            <person name="Sun Q."/>
            <person name="Zhou Y."/>
        </authorList>
    </citation>
    <scope>NUCLEOTIDE SEQUENCE</scope>
    <source>
        <strain evidence="2">CGMCC 1.3617</strain>
    </source>
</reference>
<evidence type="ECO:0000313" key="2">
    <source>
        <dbReference type="EMBL" id="GGJ43211.1"/>
    </source>
</evidence>
<dbReference type="PANTHER" id="PTHR43130:SF11">
    <property type="entry name" value="TRANSCRIPTIONAL REGULATORY PROTEIN"/>
    <property type="match status" value="1"/>
</dbReference>
<dbReference type="GO" id="GO:0043565">
    <property type="term" value="F:sequence-specific DNA binding"/>
    <property type="evidence" value="ECO:0007669"/>
    <property type="project" value="InterPro"/>
</dbReference>
<dbReference type="InterPro" id="IPR002818">
    <property type="entry name" value="DJ-1/PfpI"/>
</dbReference>
<dbReference type="SUPFAM" id="SSF52317">
    <property type="entry name" value="Class I glutamine amidotransferase-like"/>
    <property type="match status" value="1"/>
</dbReference>
<dbReference type="GO" id="GO:0003700">
    <property type="term" value="F:DNA-binding transcription factor activity"/>
    <property type="evidence" value="ECO:0007669"/>
    <property type="project" value="InterPro"/>
</dbReference>
<keyword evidence="3" id="KW-1185">Reference proteome</keyword>
<dbReference type="Gene3D" id="1.10.10.60">
    <property type="entry name" value="Homeodomain-like"/>
    <property type="match status" value="1"/>
</dbReference>
<dbReference type="InterPro" id="IPR052158">
    <property type="entry name" value="INH-QAR"/>
</dbReference>
<dbReference type="Proteomes" id="UP000661507">
    <property type="component" value="Unassembled WGS sequence"/>
</dbReference>
<dbReference type="Pfam" id="PF12833">
    <property type="entry name" value="HTH_18"/>
    <property type="match status" value="1"/>
</dbReference>
<dbReference type="RefSeq" id="WP_188973547.1">
    <property type="nucleotide sequence ID" value="NZ_BMKW01000025.1"/>
</dbReference>